<comment type="caution">
    <text evidence="13">The sequence shown here is derived from an EMBL/GenBank/DDBJ whole genome shotgun (WGS) entry which is preliminary data.</text>
</comment>
<organism evidence="13 14">
    <name type="scientific">Tuber magnatum</name>
    <name type="common">white Piedmont truffle</name>
    <dbReference type="NCBI Taxonomy" id="42249"/>
    <lineage>
        <taxon>Eukaryota</taxon>
        <taxon>Fungi</taxon>
        <taxon>Dikarya</taxon>
        <taxon>Ascomycota</taxon>
        <taxon>Pezizomycotina</taxon>
        <taxon>Pezizomycetes</taxon>
        <taxon>Pezizales</taxon>
        <taxon>Tuberaceae</taxon>
        <taxon>Tuber</taxon>
    </lineage>
</organism>
<evidence type="ECO:0000256" key="10">
    <source>
        <dbReference type="ARBA" id="ARBA00023136"/>
    </source>
</evidence>
<keyword evidence="7" id="KW-0999">Mitochondrion inner membrane</keyword>
<reference evidence="13 14" key="1">
    <citation type="submission" date="2018-03" db="EMBL/GenBank/DDBJ databases">
        <title>Genomes of Pezizomycetes fungi and the evolution of truffles.</title>
        <authorList>
            <person name="Murat C."/>
            <person name="Payen T."/>
            <person name="Noel B."/>
            <person name="Kuo A."/>
            <person name="Martin F.M."/>
        </authorList>
    </citation>
    <scope>NUCLEOTIDE SEQUENCE [LARGE SCALE GENOMIC DNA]</scope>
    <source>
        <strain evidence="13">091103-1</strain>
    </source>
</reference>
<keyword evidence="8" id="KW-1133">Transmembrane helix</keyword>
<comment type="subcellular location">
    <subcellularLocation>
        <location evidence="2">Mitochondrion inner membrane</location>
        <topology evidence="2">Multi-pass membrane protein</topology>
    </subcellularLocation>
</comment>
<keyword evidence="4 12" id="KW-0813">Transport</keyword>
<sequence>MIAGAFAGLVSRYSFPSPPYDMIPLLPLEQTNTNSTTSRFVIAPLDVIKIRLQLQPIPTFTPTIQATASSSTLASAPPPPPPLYRGFLPTLLRILREETITGLWKGNIPAELLYVTYGAAQFLTYRHMTTALDSPFYTLPPSLKYFISGGLAGAAATTFSYPFDLLRTRFAAQANGDRRIYTSILHSIRQIRQSEGYAGFFSGWGAGVVQIVPYMGLVFMTHEATKKFLGDKLDSDSKTLDAVSGGLAGVVAKTGTFPLDLIRKRLQVQGPTRTRYVLGDRLPVYTGVWRTAGDVLRAEGIRGLYRGLVVSLVKAAPLSAATMWSFEVGMEVLKGLDERED</sequence>
<keyword evidence="10 11" id="KW-0472">Membrane</keyword>
<evidence type="ECO:0000256" key="2">
    <source>
        <dbReference type="ARBA" id="ARBA00004448"/>
    </source>
</evidence>
<dbReference type="AlphaFoldDB" id="A0A317T199"/>
<gene>
    <name evidence="13" type="ORF">C7212DRAFT_154732</name>
</gene>
<evidence type="ECO:0000256" key="12">
    <source>
        <dbReference type="RuleBase" id="RU000488"/>
    </source>
</evidence>
<evidence type="ECO:0000256" key="8">
    <source>
        <dbReference type="ARBA" id="ARBA00022989"/>
    </source>
</evidence>
<protein>
    <recommendedName>
        <fullName evidence="3">Mitochondrial thiamine pyrophosphate carrier 1</fullName>
    </recommendedName>
</protein>
<keyword evidence="9" id="KW-0496">Mitochondrion</keyword>
<accession>A0A317T199</accession>
<comment type="similarity">
    <text evidence="12">Belongs to the mitochondrial carrier (TC 2.A.29) family.</text>
</comment>
<evidence type="ECO:0000256" key="6">
    <source>
        <dbReference type="ARBA" id="ARBA00022737"/>
    </source>
</evidence>
<dbReference type="Proteomes" id="UP000246991">
    <property type="component" value="Unassembled WGS sequence"/>
</dbReference>
<dbReference type="SUPFAM" id="SSF103506">
    <property type="entry name" value="Mitochondrial carrier"/>
    <property type="match status" value="1"/>
</dbReference>
<dbReference type="Pfam" id="PF00153">
    <property type="entry name" value="Mito_carr"/>
    <property type="match status" value="3"/>
</dbReference>
<dbReference type="InterPro" id="IPR002067">
    <property type="entry name" value="MCP"/>
</dbReference>
<feature type="repeat" description="Solcar" evidence="11">
    <location>
        <begin position="22"/>
        <end position="131"/>
    </location>
</feature>
<evidence type="ECO:0000256" key="1">
    <source>
        <dbReference type="ARBA" id="ARBA00002238"/>
    </source>
</evidence>
<comment type="function">
    <text evidence="1">Mitochondrial transporter that mediates uptake of thiamine pyrophosphate (ThPP) into mitochondria.</text>
</comment>
<dbReference type="PROSITE" id="PS50920">
    <property type="entry name" value="SOLCAR"/>
    <property type="match status" value="3"/>
</dbReference>
<dbReference type="GO" id="GO:0005743">
    <property type="term" value="C:mitochondrial inner membrane"/>
    <property type="evidence" value="ECO:0007669"/>
    <property type="project" value="UniProtKB-SubCell"/>
</dbReference>
<evidence type="ECO:0000313" key="13">
    <source>
        <dbReference type="EMBL" id="PWW79211.1"/>
    </source>
</evidence>
<dbReference type="InterPro" id="IPR018108">
    <property type="entry name" value="MCP_transmembrane"/>
</dbReference>
<dbReference type="PRINTS" id="PR00926">
    <property type="entry name" value="MITOCARRIER"/>
</dbReference>
<feature type="repeat" description="Solcar" evidence="11">
    <location>
        <begin position="140"/>
        <end position="228"/>
    </location>
</feature>
<evidence type="ECO:0000256" key="3">
    <source>
        <dbReference type="ARBA" id="ARBA00021935"/>
    </source>
</evidence>
<dbReference type="PANTHER" id="PTHR24089">
    <property type="entry name" value="SOLUTE CARRIER FAMILY 25"/>
    <property type="match status" value="1"/>
</dbReference>
<evidence type="ECO:0000256" key="7">
    <source>
        <dbReference type="ARBA" id="ARBA00022792"/>
    </source>
</evidence>
<evidence type="ECO:0000256" key="5">
    <source>
        <dbReference type="ARBA" id="ARBA00022692"/>
    </source>
</evidence>
<keyword evidence="6" id="KW-0677">Repeat</keyword>
<dbReference type="OrthoDB" id="18574at2759"/>
<dbReference type="EMBL" id="PYWC01000009">
    <property type="protein sequence ID" value="PWW79211.1"/>
    <property type="molecule type" value="Genomic_DNA"/>
</dbReference>
<evidence type="ECO:0000313" key="14">
    <source>
        <dbReference type="Proteomes" id="UP000246991"/>
    </source>
</evidence>
<keyword evidence="14" id="KW-1185">Reference proteome</keyword>
<evidence type="ECO:0000256" key="4">
    <source>
        <dbReference type="ARBA" id="ARBA00022448"/>
    </source>
</evidence>
<feature type="repeat" description="Solcar" evidence="11">
    <location>
        <begin position="236"/>
        <end position="332"/>
    </location>
</feature>
<name>A0A317T199_9PEZI</name>
<proteinExistence type="inferred from homology"/>
<dbReference type="Gene3D" id="1.50.40.10">
    <property type="entry name" value="Mitochondrial carrier domain"/>
    <property type="match status" value="1"/>
</dbReference>
<dbReference type="GO" id="GO:0055085">
    <property type="term" value="P:transmembrane transport"/>
    <property type="evidence" value="ECO:0007669"/>
    <property type="project" value="InterPro"/>
</dbReference>
<dbReference type="InterPro" id="IPR023395">
    <property type="entry name" value="MCP_dom_sf"/>
</dbReference>
<dbReference type="STRING" id="42249.A0A317T199"/>
<evidence type="ECO:0000256" key="11">
    <source>
        <dbReference type="PROSITE-ProRule" id="PRU00282"/>
    </source>
</evidence>
<keyword evidence="5 11" id="KW-0812">Transmembrane</keyword>
<evidence type="ECO:0000256" key="9">
    <source>
        <dbReference type="ARBA" id="ARBA00023128"/>
    </source>
</evidence>